<dbReference type="Gene3D" id="1.10.238.160">
    <property type="match status" value="1"/>
</dbReference>
<dbReference type="AlphaFoldDB" id="A0A0U2VGM4"/>
<dbReference type="EMBL" id="CP011034">
    <property type="protein sequence ID" value="ALS32629.1"/>
    <property type="molecule type" value="Genomic_DNA"/>
</dbReference>
<organism evidence="1">
    <name type="scientific">Pseudoalteromonas translucida KMM 520</name>
    <dbReference type="NCBI Taxonomy" id="1315283"/>
    <lineage>
        <taxon>Bacteria</taxon>
        <taxon>Pseudomonadati</taxon>
        <taxon>Pseudomonadota</taxon>
        <taxon>Gammaproteobacteria</taxon>
        <taxon>Alteromonadales</taxon>
        <taxon>Pseudoalteromonadaceae</taxon>
        <taxon>Pseudoalteromonas</taxon>
    </lineage>
</organism>
<evidence type="ECO:0000313" key="1">
    <source>
        <dbReference type="EMBL" id="ALS32629.1"/>
    </source>
</evidence>
<dbReference type="Proteomes" id="UP000065261">
    <property type="component" value="Chromosome I"/>
</dbReference>
<gene>
    <name evidence="1" type="ORF">PTRA_a1412</name>
</gene>
<dbReference type="OrthoDB" id="6315872at2"/>
<evidence type="ECO:0008006" key="3">
    <source>
        <dbReference type="Google" id="ProtNLM"/>
    </source>
</evidence>
<protein>
    <recommendedName>
        <fullName evidence="3">Helix-turn-helix domain-containing protein</fullName>
    </recommendedName>
</protein>
<dbReference type="KEGG" id="ptn:PTRA_a1412"/>
<sequence>MSLPTSKYYTTKEIAAMEGVRPNYILELVSKGKFMPPSHYGKPNRWLKKTVDRYYEDLAKLDGQSIRLSA</sequence>
<name>A0A0U2VGM4_9GAMM</name>
<dbReference type="RefSeq" id="WP_058373070.1">
    <property type="nucleotide sequence ID" value="NZ_CP011034.1"/>
</dbReference>
<proteinExistence type="predicted"/>
<reference evidence="1 2" key="1">
    <citation type="submission" date="2015-03" db="EMBL/GenBank/DDBJ databases">
        <authorList>
            <person name="Murphy D."/>
        </authorList>
    </citation>
    <scope>NUCLEOTIDE SEQUENCE [LARGE SCALE GENOMIC DNA]</scope>
    <source>
        <strain evidence="1 2">KMM 520</strain>
    </source>
</reference>
<accession>A0A0U2VGM4</accession>
<evidence type="ECO:0000313" key="2">
    <source>
        <dbReference type="Proteomes" id="UP000065261"/>
    </source>
</evidence>